<sequence length="206" mass="22404">MNVTKIIESALKQLGVLAAGENAEANELVDAIDVLRGLLSQWATKRLYIHKVEQITLNLNGSAKVSPNDSDAPDHKTSISSIVERGLLDGESVYIVRDTNATQDNAEVTYSVNGEVWTFFGDGELSFKALTLPYDVAPDDELQLPPSYERPLVLALALDLSTMFGVEPTQMLLTNYRSATTLLKESNSTPLYASNDLPVGGNHGCY</sequence>
<organism evidence="1 2">
    <name type="scientific">Acinetobacter towneri</name>
    <dbReference type="NCBI Taxonomy" id="202956"/>
    <lineage>
        <taxon>Bacteria</taxon>
        <taxon>Pseudomonadati</taxon>
        <taxon>Pseudomonadota</taxon>
        <taxon>Gammaproteobacteria</taxon>
        <taxon>Moraxellales</taxon>
        <taxon>Moraxellaceae</taxon>
        <taxon>Acinetobacter</taxon>
    </lineage>
</organism>
<gene>
    <name evidence="1" type="ORF">GJD93_06035</name>
</gene>
<dbReference type="EMBL" id="CP046045">
    <property type="protein sequence ID" value="QGM27262.1"/>
    <property type="molecule type" value="Genomic_DNA"/>
</dbReference>
<evidence type="ECO:0000313" key="1">
    <source>
        <dbReference type="EMBL" id="QGM27262.1"/>
    </source>
</evidence>
<protein>
    <submittedName>
        <fullName evidence="1">Uncharacterized protein</fullName>
    </submittedName>
</protein>
<dbReference type="Gene3D" id="1.10.3230.20">
    <property type="entry name" value="P22 tail accessory factor (Gp4)"/>
    <property type="match status" value="2"/>
</dbReference>
<evidence type="ECO:0000313" key="2">
    <source>
        <dbReference type="Proteomes" id="UP000405075"/>
    </source>
</evidence>
<dbReference type="InterPro" id="IPR038258">
    <property type="entry name" value="Gp4_sf"/>
</dbReference>
<proteinExistence type="predicted"/>
<dbReference type="Proteomes" id="UP000405075">
    <property type="component" value="Chromosome"/>
</dbReference>
<dbReference type="AlphaFoldDB" id="A0AAP9GU21"/>
<dbReference type="RefSeq" id="WP_154320547.1">
    <property type="nucleotide sequence ID" value="NZ_CP046045.1"/>
</dbReference>
<name>A0AAP9GU21_9GAMM</name>
<reference evidence="2" key="1">
    <citation type="submission" date="2019-11" db="EMBL/GenBank/DDBJ databases">
        <title>Escherichia coli 1916D6.</title>
        <authorList>
            <person name="Yao H."/>
            <person name="Du X."/>
            <person name="Yu R."/>
            <person name="Li A."/>
        </authorList>
    </citation>
    <scope>NUCLEOTIDE SEQUENCE [LARGE SCALE GENOMIC DNA]</scope>
    <source>
        <strain evidence="2">19110F47</strain>
    </source>
</reference>
<accession>A0AAP9GU21</accession>